<gene>
    <name evidence="2" type="ORF">MEDL_21197</name>
</gene>
<reference evidence="2" key="1">
    <citation type="submission" date="2021-03" db="EMBL/GenBank/DDBJ databases">
        <authorList>
            <person name="Bekaert M."/>
        </authorList>
    </citation>
    <scope>NUCLEOTIDE SEQUENCE</scope>
</reference>
<dbReference type="AlphaFoldDB" id="A0A8S3RJG5"/>
<accession>A0A8S3RJG5</accession>
<proteinExistence type="predicted"/>
<feature type="region of interest" description="Disordered" evidence="1">
    <location>
        <begin position="143"/>
        <end position="178"/>
    </location>
</feature>
<dbReference type="EMBL" id="CAJPWZ010001064">
    <property type="protein sequence ID" value="CAG2206903.1"/>
    <property type="molecule type" value="Genomic_DNA"/>
</dbReference>
<sequence>MIVSANLFHEKNVTLSVLFCSLSNATQIWSIRDRPIDKSIEMTESLRRKLVSINVYNVTIDCDGYIANLTISSNSDAQFSVRLQNDFGETRHTFRLDLVKVKDAVHGVGPHELSTIPIYHAAPSSAPVIHLYDTANSGYLEIIDNGHNESNSSESDNKDSGEDSPNTTNNAHVYEDID</sequence>
<organism evidence="2 3">
    <name type="scientific">Mytilus edulis</name>
    <name type="common">Blue mussel</name>
    <dbReference type="NCBI Taxonomy" id="6550"/>
    <lineage>
        <taxon>Eukaryota</taxon>
        <taxon>Metazoa</taxon>
        <taxon>Spiralia</taxon>
        <taxon>Lophotrochozoa</taxon>
        <taxon>Mollusca</taxon>
        <taxon>Bivalvia</taxon>
        <taxon>Autobranchia</taxon>
        <taxon>Pteriomorphia</taxon>
        <taxon>Mytilida</taxon>
        <taxon>Mytiloidea</taxon>
        <taxon>Mytilidae</taxon>
        <taxon>Mytilinae</taxon>
        <taxon>Mytilus</taxon>
    </lineage>
</organism>
<comment type="caution">
    <text evidence="2">The sequence shown here is derived from an EMBL/GenBank/DDBJ whole genome shotgun (WGS) entry which is preliminary data.</text>
</comment>
<name>A0A8S3RJG5_MYTED</name>
<evidence type="ECO:0000256" key="1">
    <source>
        <dbReference type="SAM" id="MobiDB-lite"/>
    </source>
</evidence>
<protein>
    <submittedName>
        <fullName evidence="2">Uncharacterized protein</fullName>
    </submittedName>
</protein>
<evidence type="ECO:0000313" key="2">
    <source>
        <dbReference type="EMBL" id="CAG2206903.1"/>
    </source>
</evidence>
<keyword evidence="3" id="KW-1185">Reference proteome</keyword>
<evidence type="ECO:0000313" key="3">
    <source>
        <dbReference type="Proteomes" id="UP000683360"/>
    </source>
</evidence>
<dbReference type="Proteomes" id="UP000683360">
    <property type="component" value="Unassembled WGS sequence"/>
</dbReference>
<dbReference type="OrthoDB" id="10560328at2759"/>